<dbReference type="Gene3D" id="1.10.443.10">
    <property type="entry name" value="Intergrase catalytic core"/>
    <property type="match status" value="1"/>
</dbReference>
<dbReference type="PANTHER" id="PTHR30349:SF41">
    <property type="entry name" value="INTEGRASE_RECOMBINASE PROTEIN MJ0367-RELATED"/>
    <property type="match status" value="1"/>
</dbReference>
<accession>X1V336</accession>
<dbReference type="AlphaFoldDB" id="X1V336"/>
<keyword evidence="1" id="KW-0238">DNA-binding</keyword>
<sequence>VRDLCIFTGLLPVNIEPDQILDYLNFLRDKKLSWQKIKWDVAGIKHYYRYMEHDDDMAARIPYPKEQKTLPRVLSREELKRLFDSCLNNKHRVMFRLLYSAGLRRMELLDLKIEDIETKDGKFRIRVNNGKGGKDRYTVLSKKIHKELQDYYKQCYPKVYLFNGRQKGQPMSPEGLRHALKAVIKRSGIIKEVNLHILRHCFASHALEDGMSIKTLQHLMGHSSINTTLIYLHVSDIPLRGAFSPLDNIDE</sequence>
<name>X1V336_9ZZZZ</name>
<dbReference type="InterPro" id="IPR013762">
    <property type="entry name" value="Integrase-like_cat_sf"/>
</dbReference>
<dbReference type="GO" id="GO:0015074">
    <property type="term" value="P:DNA integration"/>
    <property type="evidence" value="ECO:0007669"/>
    <property type="project" value="InterPro"/>
</dbReference>
<dbReference type="InterPro" id="IPR002104">
    <property type="entry name" value="Integrase_catalytic"/>
</dbReference>
<organism evidence="4">
    <name type="scientific">marine sediment metagenome</name>
    <dbReference type="NCBI Taxonomy" id="412755"/>
    <lineage>
        <taxon>unclassified sequences</taxon>
        <taxon>metagenomes</taxon>
        <taxon>ecological metagenomes</taxon>
    </lineage>
</organism>
<dbReference type="Pfam" id="PF00589">
    <property type="entry name" value="Phage_integrase"/>
    <property type="match status" value="1"/>
</dbReference>
<feature type="domain" description="Tyr recombinase" evidence="3">
    <location>
        <begin position="69"/>
        <end position="244"/>
    </location>
</feature>
<evidence type="ECO:0000313" key="4">
    <source>
        <dbReference type="EMBL" id="GAJ10227.1"/>
    </source>
</evidence>
<keyword evidence="2" id="KW-0233">DNA recombination</keyword>
<dbReference type="PROSITE" id="PS51898">
    <property type="entry name" value="TYR_RECOMBINASE"/>
    <property type="match status" value="1"/>
</dbReference>
<dbReference type="InterPro" id="IPR011010">
    <property type="entry name" value="DNA_brk_join_enz"/>
</dbReference>
<evidence type="ECO:0000259" key="3">
    <source>
        <dbReference type="PROSITE" id="PS51898"/>
    </source>
</evidence>
<dbReference type="PANTHER" id="PTHR30349">
    <property type="entry name" value="PHAGE INTEGRASE-RELATED"/>
    <property type="match status" value="1"/>
</dbReference>
<dbReference type="GO" id="GO:0003677">
    <property type="term" value="F:DNA binding"/>
    <property type="evidence" value="ECO:0007669"/>
    <property type="project" value="UniProtKB-KW"/>
</dbReference>
<reference evidence="4" key="1">
    <citation type="journal article" date="2014" name="Front. Microbiol.">
        <title>High frequency of phylogenetically diverse reductive dehalogenase-homologous genes in deep subseafloor sedimentary metagenomes.</title>
        <authorList>
            <person name="Kawai M."/>
            <person name="Futagami T."/>
            <person name="Toyoda A."/>
            <person name="Takaki Y."/>
            <person name="Nishi S."/>
            <person name="Hori S."/>
            <person name="Arai W."/>
            <person name="Tsubouchi T."/>
            <person name="Morono Y."/>
            <person name="Uchiyama I."/>
            <person name="Ito T."/>
            <person name="Fujiyama A."/>
            <person name="Inagaki F."/>
            <person name="Takami H."/>
        </authorList>
    </citation>
    <scope>NUCLEOTIDE SEQUENCE</scope>
    <source>
        <strain evidence="4">Expedition CK06-06</strain>
    </source>
</reference>
<comment type="caution">
    <text evidence="4">The sequence shown here is derived from an EMBL/GenBank/DDBJ whole genome shotgun (WGS) entry which is preliminary data.</text>
</comment>
<dbReference type="GO" id="GO:0006310">
    <property type="term" value="P:DNA recombination"/>
    <property type="evidence" value="ECO:0007669"/>
    <property type="project" value="UniProtKB-KW"/>
</dbReference>
<dbReference type="SUPFAM" id="SSF56349">
    <property type="entry name" value="DNA breaking-rejoining enzymes"/>
    <property type="match status" value="1"/>
</dbReference>
<gene>
    <name evidence="4" type="ORF">S12H4_41907</name>
</gene>
<evidence type="ECO:0000256" key="2">
    <source>
        <dbReference type="ARBA" id="ARBA00023172"/>
    </source>
</evidence>
<proteinExistence type="predicted"/>
<dbReference type="EMBL" id="BARW01025588">
    <property type="protein sequence ID" value="GAJ10227.1"/>
    <property type="molecule type" value="Genomic_DNA"/>
</dbReference>
<feature type="non-terminal residue" evidence="4">
    <location>
        <position position="1"/>
    </location>
</feature>
<protein>
    <recommendedName>
        <fullName evidence="3">Tyr recombinase domain-containing protein</fullName>
    </recommendedName>
</protein>
<dbReference type="InterPro" id="IPR050090">
    <property type="entry name" value="Tyrosine_recombinase_XerCD"/>
</dbReference>
<evidence type="ECO:0000256" key="1">
    <source>
        <dbReference type="ARBA" id="ARBA00023125"/>
    </source>
</evidence>